<dbReference type="EMBL" id="BAZW01000003">
    <property type="protein sequence ID" value="GAO28526.1"/>
    <property type="molecule type" value="Genomic_DNA"/>
</dbReference>
<keyword evidence="2" id="KW-1185">Reference proteome</keyword>
<dbReference type="Proteomes" id="UP000032900">
    <property type="component" value="Unassembled WGS sequence"/>
</dbReference>
<evidence type="ECO:0000313" key="2">
    <source>
        <dbReference type="Proteomes" id="UP000032900"/>
    </source>
</evidence>
<organism evidence="1 2">
    <name type="scientific">Geofilum rubicundum JCM 15548</name>
    <dbReference type="NCBI Taxonomy" id="1236989"/>
    <lineage>
        <taxon>Bacteria</taxon>
        <taxon>Pseudomonadati</taxon>
        <taxon>Bacteroidota</taxon>
        <taxon>Bacteroidia</taxon>
        <taxon>Marinilabiliales</taxon>
        <taxon>Marinilabiliaceae</taxon>
        <taxon>Geofilum</taxon>
    </lineage>
</organism>
<dbReference type="AlphaFoldDB" id="A0A0E9LTS1"/>
<reference evidence="1 2" key="1">
    <citation type="journal article" date="2015" name="Microbes Environ.">
        <title>Distribution and evolution of nitrogen fixation genes in the phylum bacteroidetes.</title>
        <authorList>
            <person name="Inoue J."/>
            <person name="Oshima K."/>
            <person name="Suda W."/>
            <person name="Sakamoto M."/>
            <person name="Iino T."/>
            <person name="Noda S."/>
            <person name="Hongoh Y."/>
            <person name="Hattori M."/>
            <person name="Ohkuma M."/>
        </authorList>
    </citation>
    <scope>NUCLEOTIDE SEQUENCE [LARGE SCALE GENOMIC DNA]</scope>
    <source>
        <strain evidence="1">JCM 15548</strain>
    </source>
</reference>
<evidence type="ECO:0000313" key="1">
    <source>
        <dbReference type="EMBL" id="GAO28526.1"/>
    </source>
</evidence>
<accession>A0A0E9LTS1</accession>
<dbReference type="SUPFAM" id="SSF53756">
    <property type="entry name" value="UDP-Glycosyltransferase/glycogen phosphorylase"/>
    <property type="match status" value="1"/>
</dbReference>
<gene>
    <name evidence="1" type="ORF">JCM15548_1632</name>
</gene>
<name>A0A0E9LTS1_9BACT</name>
<sequence>MPVVCTNVGDCGLVLDGGRCGELVPPKDAGALVQGIFSVLNHPEVAQNKAQLLKERVESEFSRTGAIEKILNVYRGMGR</sequence>
<dbReference type="STRING" id="1236989.JCM15548_1632"/>
<dbReference type="Gene3D" id="3.40.50.2000">
    <property type="entry name" value="Glycogen Phosphorylase B"/>
    <property type="match status" value="2"/>
</dbReference>
<proteinExistence type="predicted"/>
<comment type="caution">
    <text evidence="1">The sequence shown here is derived from an EMBL/GenBank/DDBJ whole genome shotgun (WGS) entry which is preliminary data.</text>
</comment>
<evidence type="ECO:0008006" key="3">
    <source>
        <dbReference type="Google" id="ProtNLM"/>
    </source>
</evidence>
<protein>
    <recommendedName>
        <fullName evidence="3">Glycosyltransferase</fullName>
    </recommendedName>
</protein>